<keyword evidence="2" id="KW-0645">Protease</keyword>
<dbReference type="AlphaFoldDB" id="A0A2P2K6T3"/>
<proteinExistence type="predicted"/>
<keyword evidence="2" id="KW-0121">Carboxypeptidase</keyword>
<name>A0A2P2K6T3_RHIMU</name>
<protein>
    <submittedName>
        <fullName evidence="2">Serine carboxypeptidase S10 family protein</fullName>
    </submittedName>
</protein>
<reference evidence="2" key="1">
    <citation type="submission" date="2018-02" db="EMBL/GenBank/DDBJ databases">
        <title>Rhizophora mucronata_Transcriptome.</title>
        <authorList>
            <person name="Meera S.P."/>
            <person name="Sreeshan A."/>
            <person name="Augustine A."/>
        </authorList>
    </citation>
    <scope>NUCLEOTIDE SEQUENCE</scope>
    <source>
        <tissue evidence="2">Leaf</tissue>
    </source>
</reference>
<dbReference type="EMBL" id="GGEC01020942">
    <property type="protein sequence ID" value="MBX01426.1"/>
    <property type="molecule type" value="Transcribed_RNA"/>
</dbReference>
<organism evidence="2">
    <name type="scientific">Rhizophora mucronata</name>
    <name type="common">Asiatic mangrove</name>
    <dbReference type="NCBI Taxonomy" id="61149"/>
    <lineage>
        <taxon>Eukaryota</taxon>
        <taxon>Viridiplantae</taxon>
        <taxon>Streptophyta</taxon>
        <taxon>Embryophyta</taxon>
        <taxon>Tracheophyta</taxon>
        <taxon>Spermatophyta</taxon>
        <taxon>Magnoliopsida</taxon>
        <taxon>eudicotyledons</taxon>
        <taxon>Gunneridae</taxon>
        <taxon>Pentapetalae</taxon>
        <taxon>rosids</taxon>
        <taxon>fabids</taxon>
        <taxon>Malpighiales</taxon>
        <taxon>Rhizophoraceae</taxon>
        <taxon>Rhizophora</taxon>
    </lineage>
</organism>
<accession>A0A2P2K6T3</accession>
<keyword evidence="2" id="KW-0378">Hydrolase</keyword>
<keyword evidence="1" id="KW-0812">Transmembrane</keyword>
<keyword evidence="1" id="KW-0472">Membrane</keyword>
<feature type="transmembrane region" description="Helical" evidence="1">
    <location>
        <begin position="14"/>
        <end position="34"/>
    </location>
</feature>
<dbReference type="GO" id="GO:0004180">
    <property type="term" value="F:carboxypeptidase activity"/>
    <property type="evidence" value="ECO:0007669"/>
    <property type="project" value="UniProtKB-KW"/>
</dbReference>
<evidence type="ECO:0000256" key="1">
    <source>
        <dbReference type="SAM" id="Phobius"/>
    </source>
</evidence>
<evidence type="ECO:0000313" key="2">
    <source>
        <dbReference type="EMBL" id="MBX01426.1"/>
    </source>
</evidence>
<keyword evidence="1" id="KW-1133">Transmembrane helix</keyword>
<sequence length="43" mass="5154">MFYLFVLTSQFTYYAYRLMAICSVNTGWMTILSAKHLIQEREL</sequence>